<protein>
    <submittedName>
        <fullName evidence="2">Uncharacterized protein</fullName>
    </submittedName>
</protein>
<dbReference type="InParanoid" id="H2ZNW3"/>
<dbReference type="Ensembl" id="ENSCSAVT00000019487.1">
    <property type="protein sequence ID" value="ENSCSAVP00000019279.1"/>
    <property type="gene ID" value="ENSCSAVG00000011318.1"/>
</dbReference>
<dbReference type="eggNOG" id="KOG2369">
    <property type="taxonomic scope" value="Eukaryota"/>
</dbReference>
<dbReference type="SUPFAM" id="SSF53474">
    <property type="entry name" value="alpha/beta-Hydrolases"/>
    <property type="match status" value="1"/>
</dbReference>
<reference evidence="2" key="3">
    <citation type="submission" date="2025-09" db="UniProtKB">
        <authorList>
            <consortium name="Ensembl"/>
        </authorList>
    </citation>
    <scope>IDENTIFICATION</scope>
</reference>
<feature type="signal peptide" evidence="1">
    <location>
        <begin position="1"/>
        <end position="19"/>
    </location>
</feature>
<keyword evidence="3" id="KW-1185">Reference proteome</keyword>
<organism evidence="2 3">
    <name type="scientific">Ciona savignyi</name>
    <name type="common">Pacific transparent sea squirt</name>
    <dbReference type="NCBI Taxonomy" id="51511"/>
    <lineage>
        <taxon>Eukaryota</taxon>
        <taxon>Metazoa</taxon>
        <taxon>Chordata</taxon>
        <taxon>Tunicata</taxon>
        <taxon>Ascidiacea</taxon>
        <taxon>Phlebobranchia</taxon>
        <taxon>Cionidae</taxon>
        <taxon>Ciona</taxon>
    </lineage>
</organism>
<accession>H2ZNW3</accession>
<dbReference type="GeneTree" id="ENSGT00940000157499"/>
<reference evidence="2" key="2">
    <citation type="submission" date="2025-08" db="UniProtKB">
        <authorList>
            <consortium name="Ensembl"/>
        </authorList>
    </citation>
    <scope>IDENTIFICATION</scope>
</reference>
<dbReference type="AlphaFoldDB" id="H2ZNW3"/>
<dbReference type="GO" id="GO:0008374">
    <property type="term" value="F:O-acyltransferase activity"/>
    <property type="evidence" value="ECO:0007669"/>
    <property type="project" value="InterPro"/>
</dbReference>
<reference evidence="3" key="1">
    <citation type="submission" date="2003-08" db="EMBL/GenBank/DDBJ databases">
        <authorList>
            <person name="Birren B."/>
            <person name="Nusbaum C."/>
            <person name="Abebe A."/>
            <person name="Abouelleil A."/>
            <person name="Adekoya E."/>
            <person name="Ait-zahra M."/>
            <person name="Allen N."/>
            <person name="Allen T."/>
            <person name="An P."/>
            <person name="Anderson M."/>
            <person name="Anderson S."/>
            <person name="Arachchi H."/>
            <person name="Armbruster J."/>
            <person name="Bachantsang P."/>
            <person name="Baldwin J."/>
            <person name="Barry A."/>
            <person name="Bayul T."/>
            <person name="Blitshsteyn B."/>
            <person name="Bloom T."/>
            <person name="Blye J."/>
            <person name="Boguslavskiy L."/>
            <person name="Borowsky M."/>
            <person name="Boukhgalter B."/>
            <person name="Brunache A."/>
            <person name="Butler J."/>
            <person name="Calixte N."/>
            <person name="Calvo S."/>
            <person name="Camarata J."/>
            <person name="Campo K."/>
            <person name="Chang J."/>
            <person name="Cheshatsang Y."/>
            <person name="Citroen M."/>
            <person name="Collymore A."/>
            <person name="Considine T."/>
            <person name="Cook A."/>
            <person name="Cooke P."/>
            <person name="Corum B."/>
            <person name="Cuomo C."/>
            <person name="David R."/>
            <person name="Dawoe T."/>
            <person name="Degray S."/>
            <person name="Dodge S."/>
            <person name="Dooley K."/>
            <person name="Dorje P."/>
            <person name="Dorjee K."/>
            <person name="Dorris L."/>
            <person name="Duffey N."/>
            <person name="Dupes A."/>
            <person name="Elkins T."/>
            <person name="Engels R."/>
            <person name="Erickson J."/>
            <person name="Farina A."/>
            <person name="Faro S."/>
            <person name="Ferreira P."/>
            <person name="Fischer H."/>
            <person name="Fitzgerald M."/>
            <person name="Foley K."/>
            <person name="Gage D."/>
            <person name="Galagan J."/>
            <person name="Gearin G."/>
            <person name="Gnerre S."/>
            <person name="Gnirke A."/>
            <person name="Goyette A."/>
            <person name="Graham J."/>
            <person name="Grandbois E."/>
            <person name="Gyaltsen K."/>
            <person name="Hafez N."/>
            <person name="Hagopian D."/>
            <person name="Hagos B."/>
            <person name="Hall J."/>
            <person name="Hatcher B."/>
            <person name="Heller A."/>
            <person name="Higgins H."/>
            <person name="Honan T."/>
            <person name="Horn A."/>
            <person name="Houde N."/>
            <person name="Hughes L."/>
            <person name="Hulme W."/>
            <person name="Husby E."/>
            <person name="Iliev I."/>
            <person name="Jaffe D."/>
            <person name="Jones C."/>
            <person name="Kamal M."/>
            <person name="Kamat A."/>
            <person name="Kamvysselis M."/>
            <person name="Karlsson E."/>
            <person name="Kells C."/>
            <person name="Kieu A."/>
            <person name="Kisner P."/>
            <person name="Kodira C."/>
            <person name="Kulbokas E."/>
            <person name="Labutti K."/>
            <person name="Lama D."/>
            <person name="Landers T."/>
            <person name="Leger J."/>
            <person name="Levine S."/>
            <person name="Lewis D."/>
            <person name="Lewis T."/>
            <person name="Lindblad-toh K."/>
            <person name="Liu X."/>
            <person name="Lokyitsang T."/>
            <person name="Lokyitsang Y."/>
            <person name="Lucien O."/>
            <person name="Lui A."/>
            <person name="Ma L.J."/>
            <person name="Mabbitt R."/>
            <person name="Macdonald J."/>
            <person name="Maclean C."/>
            <person name="Major J."/>
            <person name="Manning J."/>
            <person name="Marabella R."/>
            <person name="Maru K."/>
            <person name="Matthews C."/>
            <person name="Mauceli E."/>
            <person name="Mccarthy M."/>
            <person name="Mcdonough S."/>
            <person name="Mcghee T."/>
            <person name="Meldrim J."/>
            <person name="Meneus L."/>
            <person name="Mesirov J."/>
            <person name="Mihalev A."/>
            <person name="Mihova T."/>
            <person name="Mikkelsen T."/>
            <person name="Mlenga V."/>
            <person name="Moru K."/>
            <person name="Mozes J."/>
            <person name="Mulrain L."/>
            <person name="Munson G."/>
            <person name="Naylor J."/>
            <person name="Newes C."/>
            <person name="Nguyen C."/>
            <person name="Nguyen N."/>
            <person name="Nguyen T."/>
            <person name="Nicol R."/>
            <person name="Nielsen C."/>
            <person name="Nizzari M."/>
            <person name="Norbu C."/>
            <person name="Norbu N."/>
            <person name="O'donnell P."/>
            <person name="Okoawo O."/>
            <person name="O'leary S."/>
            <person name="Omotosho B."/>
            <person name="O'neill K."/>
            <person name="Osman S."/>
            <person name="Parker S."/>
            <person name="Perrin D."/>
            <person name="Phunkhang P."/>
            <person name="Piqani B."/>
            <person name="Purcell S."/>
            <person name="Rachupka T."/>
            <person name="Ramasamy U."/>
            <person name="Rameau R."/>
            <person name="Ray V."/>
            <person name="Raymond C."/>
            <person name="Retta R."/>
            <person name="Richardson S."/>
            <person name="Rise C."/>
            <person name="Rodriguez J."/>
            <person name="Rogers J."/>
            <person name="Rogov P."/>
            <person name="Rutman M."/>
            <person name="Schupbach R."/>
            <person name="Seaman C."/>
            <person name="Settipalli S."/>
            <person name="Sharpe T."/>
            <person name="Sheridan J."/>
            <person name="Sherpa N."/>
            <person name="Shi J."/>
            <person name="Smirnov S."/>
            <person name="Smith C."/>
            <person name="Sougnez C."/>
            <person name="Spencer B."/>
            <person name="Stalker J."/>
            <person name="Stange-thomann N."/>
            <person name="Stavropoulos S."/>
            <person name="Stetson K."/>
            <person name="Stone C."/>
            <person name="Stone S."/>
            <person name="Stubbs M."/>
            <person name="Talamas J."/>
            <person name="Tchuinga P."/>
            <person name="Tenzing P."/>
            <person name="Tesfaye S."/>
            <person name="Theodore J."/>
            <person name="Thoulutsang Y."/>
            <person name="Topham K."/>
            <person name="Towey S."/>
            <person name="Tsamla T."/>
            <person name="Tsomo N."/>
            <person name="Vallee D."/>
            <person name="Vassiliev H."/>
            <person name="Venkataraman V."/>
            <person name="Vinson J."/>
            <person name="Vo A."/>
            <person name="Wade C."/>
            <person name="Wang S."/>
            <person name="Wangchuk T."/>
            <person name="Wangdi T."/>
            <person name="Whittaker C."/>
            <person name="Wilkinson J."/>
            <person name="Wu Y."/>
            <person name="Wyman D."/>
            <person name="Yadav S."/>
            <person name="Yang S."/>
            <person name="Yang X."/>
            <person name="Yeager S."/>
            <person name="Yee E."/>
            <person name="Young G."/>
            <person name="Zainoun J."/>
            <person name="Zembeck L."/>
            <person name="Zimmer A."/>
            <person name="Zody M."/>
            <person name="Lander E."/>
        </authorList>
    </citation>
    <scope>NUCLEOTIDE SEQUENCE [LARGE SCALE GENOMIC DNA]</scope>
</reference>
<keyword evidence="1" id="KW-0732">Signal</keyword>
<dbReference type="InterPro" id="IPR003386">
    <property type="entry name" value="LACT/PDAT_acylTrfase"/>
</dbReference>
<evidence type="ECO:0000256" key="1">
    <source>
        <dbReference type="SAM" id="SignalP"/>
    </source>
</evidence>
<name>H2ZNW3_CIOSA</name>
<dbReference type="PANTHER" id="PTHR11440">
    <property type="entry name" value="LECITHIN-CHOLESTEROL ACYLTRANSFERASE-RELATED"/>
    <property type="match status" value="1"/>
</dbReference>
<dbReference type="InterPro" id="IPR029058">
    <property type="entry name" value="AB_hydrolase_fold"/>
</dbReference>
<dbReference type="OMA" id="LHCLYGD"/>
<dbReference type="Proteomes" id="UP000007875">
    <property type="component" value="Unassembled WGS sequence"/>
</dbReference>
<proteinExistence type="predicted"/>
<dbReference type="GO" id="GO:0006629">
    <property type="term" value="P:lipid metabolic process"/>
    <property type="evidence" value="ECO:0007669"/>
    <property type="project" value="InterPro"/>
</dbReference>
<feature type="chain" id="PRO_5003578855" evidence="1">
    <location>
        <begin position="20"/>
        <end position="429"/>
    </location>
</feature>
<dbReference type="Pfam" id="PF02450">
    <property type="entry name" value="LCAT"/>
    <property type="match status" value="2"/>
</dbReference>
<dbReference type="FunCoup" id="H2ZNW3">
    <property type="interactions" value="1"/>
</dbReference>
<dbReference type="Gene3D" id="3.40.50.1820">
    <property type="entry name" value="alpha/beta hydrolase"/>
    <property type="match status" value="2"/>
</dbReference>
<evidence type="ECO:0000313" key="3">
    <source>
        <dbReference type="Proteomes" id="UP000007875"/>
    </source>
</evidence>
<sequence>MSLLKFYTITIFIAVFCKGFPQAEHVQTFTKPNKYGGQSQRSSCVSPNKYNRKPIVMIPGVLGSQLEGKLNKPDVVSILCSKQSDWYSLWLNLEQLVPWEVDCWVDNIKMLYNNETRQVRNNYGVQTRVPQFGSTYAFEYLDKDKYGIGSLYFAPLVDYMTCNLGYTKLKDLFGAPFDWRLSPLQHKKFFKNLTTLIETTYKNNNNRKVVVIGHSMGNMFMYYHLKRKSQAWKDKYIDSFVSISSPYFGSMKSLKALLSGKAMIGFLPKLKLRSAVRTAPAFSFVLPRPDLWPKDKQLLVVTLQRNFTVHQYKELFKRIGCEGCWDLWKDNGYATGSFTPPNVPVHCVYSSMVNTAETLIYDEDLFPDDSPSIVDGSGDGTVNVFSSSACLKWKTMQKQPVYNVSLPGNKHVQILANSTLHHYLNSVVL</sequence>
<dbReference type="STRING" id="51511.ENSCSAVP00000019279"/>
<evidence type="ECO:0000313" key="2">
    <source>
        <dbReference type="Ensembl" id="ENSCSAVP00000019279.1"/>
    </source>
</evidence>